<dbReference type="AlphaFoldDB" id="A0A372ML97"/>
<protein>
    <submittedName>
        <fullName evidence="2">Uncharacterized protein</fullName>
    </submittedName>
</protein>
<dbReference type="Proteomes" id="UP000264002">
    <property type="component" value="Unassembled WGS sequence"/>
</dbReference>
<keyword evidence="1" id="KW-1133">Transmembrane helix</keyword>
<dbReference type="EMBL" id="QUWK01000001">
    <property type="protein sequence ID" value="RFU96086.1"/>
    <property type="molecule type" value="Genomic_DNA"/>
</dbReference>
<comment type="caution">
    <text evidence="2">The sequence shown here is derived from an EMBL/GenBank/DDBJ whole genome shotgun (WGS) entry which is preliminary data.</text>
</comment>
<proteinExistence type="predicted"/>
<keyword evidence="3" id="KW-1185">Reference proteome</keyword>
<dbReference type="RefSeq" id="WP_117328905.1">
    <property type="nucleotide sequence ID" value="NZ_QUWK01000001.1"/>
</dbReference>
<feature type="transmembrane region" description="Helical" evidence="1">
    <location>
        <begin position="177"/>
        <end position="198"/>
    </location>
</feature>
<accession>A0A372ML97</accession>
<feature type="transmembrane region" description="Helical" evidence="1">
    <location>
        <begin position="233"/>
        <end position="253"/>
    </location>
</feature>
<organism evidence="2 3">
    <name type="scientific">Sphaerochaeta halotolerans</name>
    <dbReference type="NCBI Taxonomy" id="2293840"/>
    <lineage>
        <taxon>Bacteria</taxon>
        <taxon>Pseudomonadati</taxon>
        <taxon>Spirochaetota</taxon>
        <taxon>Spirochaetia</taxon>
        <taxon>Spirochaetales</taxon>
        <taxon>Sphaerochaetaceae</taxon>
        <taxon>Sphaerochaeta</taxon>
    </lineage>
</organism>
<keyword evidence="1" id="KW-0472">Membrane</keyword>
<feature type="transmembrane region" description="Helical" evidence="1">
    <location>
        <begin position="75"/>
        <end position="92"/>
    </location>
</feature>
<reference evidence="2 3" key="2">
    <citation type="submission" date="2018-09" db="EMBL/GenBank/DDBJ databases">
        <title>Genome of Sphaerochaeta halotolerans strain 4-11.</title>
        <authorList>
            <person name="Nazina T.N."/>
            <person name="Sokolova D.S."/>
        </authorList>
    </citation>
    <scope>NUCLEOTIDE SEQUENCE [LARGE SCALE GENOMIC DNA]</scope>
    <source>
        <strain evidence="2 3">4-11</strain>
    </source>
</reference>
<dbReference type="OrthoDB" id="370909at2"/>
<feature type="transmembrane region" description="Helical" evidence="1">
    <location>
        <begin position="49"/>
        <end position="68"/>
    </location>
</feature>
<reference evidence="3" key="1">
    <citation type="submission" date="2018-08" db="EMBL/GenBank/DDBJ databases">
        <authorList>
            <person name="Grouzdev D.S."/>
            <person name="Krutkina M.S."/>
        </authorList>
    </citation>
    <scope>NUCLEOTIDE SEQUENCE [LARGE SCALE GENOMIC DNA]</scope>
    <source>
        <strain evidence="3">4-11</strain>
    </source>
</reference>
<evidence type="ECO:0000313" key="3">
    <source>
        <dbReference type="Proteomes" id="UP000264002"/>
    </source>
</evidence>
<name>A0A372ML97_9SPIR</name>
<keyword evidence="1" id="KW-0812">Transmembrane</keyword>
<feature type="transmembrane region" description="Helical" evidence="1">
    <location>
        <begin position="112"/>
        <end position="131"/>
    </location>
</feature>
<feature type="transmembrane region" description="Helical" evidence="1">
    <location>
        <begin position="210"/>
        <end position="227"/>
    </location>
</feature>
<evidence type="ECO:0000256" key="1">
    <source>
        <dbReference type="SAM" id="Phobius"/>
    </source>
</evidence>
<evidence type="ECO:0000313" key="2">
    <source>
        <dbReference type="EMBL" id="RFU96086.1"/>
    </source>
</evidence>
<feature type="transmembrane region" description="Helical" evidence="1">
    <location>
        <begin position="7"/>
        <end position="29"/>
    </location>
</feature>
<sequence>MGKNLRFIFLGIQTVITLLLSIAIIHAMVSSLQLQQGIWSTAQSHLLPSLIHLWVTVIAALLLCFFYRANIGAEALVLPLLLLTISLGNVKILPAYQTLTQIFIIRARTISVIYHFSLLFSSFLFLASGIFQQTINPTKLWQYSFFGAASALMLSILVPVSVNSPSYLWEAKVTNSLFLGICVLINVLAVATFLIAMFEEHFSRQNFSRCLAFILMIIGNAMVTISQNTLYNFLGLLLYVAGTSTLILVTRTYHIWT</sequence>
<gene>
    <name evidence="2" type="ORF">DYP60_00480</name>
</gene>
<feature type="transmembrane region" description="Helical" evidence="1">
    <location>
        <begin position="143"/>
        <end position="162"/>
    </location>
</feature>